<protein>
    <submittedName>
        <fullName evidence="1">Uncharacterized protein</fullName>
    </submittedName>
</protein>
<dbReference type="InParanoid" id="G4Q4Q8"/>
<dbReference type="STRING" id="568816.Acin_0737"/>
<reference evidence="1 2" key="1">
    <citation type="journal article" date="2011" name="J. Bacteriol.">
        <title>Complete genome sequence of Acidaminococcus intestini RYC-MR95, a Gram-negative bacterium from the phylum Firmicutes.</title>
        <authorList>
            <person name="D'Auria G."/>
            <person name="Galan J.C."/>
            <person name="Rodriguez-Alcayna M."/>
            <person name="Moya A."/>
            <person name="Baquero F."/>
            <person name="Latorre A."/>
        </authorList>
    </citation>
    <scope>NUCLEOTIDE SEQUENCE [LARGE SCALE GENOMIC DNA]</scope>
    <source>
        <strain evidence="1 2">RyC-MR95</strain>
    </source>
</reference>
<evidence type="ECO:0000313" key="2">
    <source>
        <dbReference type="Proteomes" id="UP000007093"/>
    </source>
</evidence>
<sequence length="64" mass="6839">MMGSFAVLGKAPYVLKAHEKKRSGIPYQKGKGLLIGTPFNPSCSPVPCFAIKIGLPISYCLSLN</sequence>
<dbReference type="HOGENOM" id="CLU_2875408_0_0_9"/>
<gene>
    <name evidence="1" type="ordered locus">Acin_0737</name>
</gene>
<keyword evidence="2" id="KW-1185">Reference proteome</keyword>
<evidence type="ECO:0000313" key="1">
    <source>
        <dbReference type="EMBL" id="AEQ21971.1"/>
    </source>
</evidence>
<dbReference type="PATRIC" id="fig|568816.4.peg.713"/>
<dbReference type="EMBL" id="CP003058">
    <property type="protein sequence ID" value="AEQ21971.1"/>
    <property type="molecule type" value="Genomic_DNA"/>
</dbReference>
<name>G4Q4Q8_ACIIR</name>
<dbReference type="AlphaFoldDB" id="G4Q4Q8"/>
<dbReference type="Proteomes" id="UP000007093">
    <property type="component" value="Chromosome"/>
</dbReference>
<proteinExistence type="predicted"/>
<organism evidence="1 2">
    <name type="scientific">Acidaminococcus intestini (strain RyC-MR95)</name>
    <dbReference type="NCBI Taxonomy" id="568816"/>
    <lineage>
        <taxon>Bacteria</taxon>
        <taxon>Bacillati</taxon>
        <taxon>Bacillota</taxon>
        <taxon>Negativicutes</taxon>
        <taxon>Acidaminococcales</taxon>
        <taxon>Acidaminococcaceae</taxon>
        <taxon>Acidaminococcus</taxon>
    </lineage>
</organism>
<dbReference type="KEGG" id="ain:Acin_0737"/>
<accession>G4Q4Q8</accession>